<dbReference type="AlphaFoldDB" id="A0A8J4DHR4"/>
<dbReference type="GO" id="GO:0003677">
    <property type="term" value="F:DNA binding"/>
    <property type="evidence" value="ECO:0007669"/>
    <property type="project" value="UniProtKB-KW"/>
</dbReference>
<dbReference type="Pfam" id="PF14260">
    <property type="entry name" value="zf-C4pol"/>
    <property type="match status" value="1"/>
</dbReference>
<dbReference type="Gene3D" id="3.90.1600.10">
    <property type="entry name" value="Palm domain of DNA polymerase"/>
    <property type="match status" value="1"/>
</dbReference>
<evidence type="ECO:0000256" key="4">
    <source>
        <dbReference type="ARBA" id="ARBA00022485"/>
    </source>
</evidence>
<protein>
    <recommendedName>
        <fullName evidence="20">DNA polymerase</fullName>
        <ecNumber evidence="20">2.7.7.7</ecNumber>
    </recommendedName>
</protein>
<dbReference type="Gene3D" id="2.40.50.730">
    <property type="match status" value="2"/>
</dbReference>
<sequence length="1099" mass="122937">MSDTHNQKRGASGAQYDGGGLSGPPFKRQATSPGQPDPEDDFIEDDPAAPPEPFEDVELGEAGRNWVRPPVADIDPQTQSIVFQQLEMDYYLAEPMQFVDNVRDGVRQVPVIRMYGVNDAGNSVCTFVHGFEPYFYIEARPSWGPEIRQAIGEQLNHELAAKAKGIGGPAVLRIELCQKASIWNYQGNDSKRGFLKIVVSVPNLVTPARGLFEAGLQVQSMGEYIKCTTFESNVLYTLRFMVDTKVVGGNWIELPAGTYFLPRSQQLTHCQIEAHVHYTKFISHPPEGEYSKVAPLRIMSIDIECCGRKGCFPEAKIDPVIQIASMVSVSGRTKGPVVKNIMTLGSCAQIVGSEVMSFTDEKDMLLRWRDLLIESDPDMIIGYNILNFDLPYLYERADALKIGKKFQIWGRVRGSHTRMRDSQFSSKAYGTHEYKDITIEGRVQFDLLTAIQRDYKLSSYSLNSVSAHFLGEQKEDVHHSAIADLQAGNEETRRRLAVYCLKDAYLPQRLLDKLMYTYNYIEMARVTGVPLSYLLTRGQSIKVFSQLLRKAQAKDFVIPNIKVTGPANGGEGVGYEGATVLEPKIGFYERPVATLDFASLYPSIMMAHNLCYTTLLPNDRLATVPVEDREQSPCGDWFVRASRQRGLLPEILEELLAARKRAKNDLKAETDPFKRAVLDGRQLALKVSANSVYGFTGATVGKMPCLAISASVTSYGREMIMKTRALVQEHYTRANGYETDCEVIYGDTDSVMVHFNVPDVARAMELGREAAAIVSKAFPPPVKLEFEKVYYPYLLMNKKRYAGLLWTRPDKHDKMDSKGIETVRRDNCLLVRNVVTTCLERILIGKDVQGAVAYVKGVIADLLMNKIDLSLLVISKGLTQDAEEYDTKIAHVELAKKMRKRDPATAPAVGDRVPYVIIKAAKGAKAWEKAEDPIYALEHSLPIDCQHYLEHHLSQPLLRIFEPVMKNPKELLCGDHTRCIAVSTPSNASGGIMRFAKVTLSCLACKAPLPSGSKDSLCSHCKAQEAEIYSRTLDTVSELEGQYGALWTACQRCQGSLHMDVLCTSRDCPIFYRRKKVQKDLNEAMAQLERFDADTDMQW</sequence>
<dbReference type="NCBIfam" id="TIGR00592">
    <property type="entry name" value="pol2"/>
    <property type="match status" value="1"/>
</dbReference>
<dbReference type="Pfam" id="PF03104">
    <property type="entry name" value="DNA_pol_B_exo1"/>
    <property type="match status" value="1"/>
</dbReference>
<dbReference type="InterPro" id="IPR036397">
    <property type="entry name" value="RNaseH_sf"/>
</dbReference>
<dbReference type="InterPro" id="IPR056447">
    <property type="entry name" value="REV3_N"/>
</dbReference>
<keyword evidence="5 20" id="KW-0808">Transferase</keyword>
<evidence type="ECO:0000256" key="20">
    <source>
        <dbReference type="RuleBase" id="RU000442"/>
    </source>
</evidence>
<accession>A0A8J4DHR4</accession>
<evidence type="ECO:0000259" key="24">
    <source>
        <dbReference type="Pfam" id="PF14260"/>
    </source>
</evidence>
<dbReference type="GO" id="GO:0008270">
    <property type="term" value="F:zinc ion binding"/>
    <property type="evidence" value="ECO:0007669"/>
    <property type="project" value="UniProtKB-KW"/>
</dbReference>
<dbReference type="InterPro" id="IPR006172">
    <property type="entry name" value="DNA-dir_DNA_pol_B"/>
</dbReference>
<evidence type="ECO:0000256" key="1">
    <source>
        <dbReference type="ARBA" id="ARBA00001966"/>
    </source>
</evidence>
<dbReference type="GO" id="GO:0000166">
    <property type="term" value="F:nucleotide binding"/>
    <property type="evidence" value="ECO:0007669"/>
    <property type="project" value="InterPro"/>
</dbReference>
<dbReference type="GO" id="GO:0008296">
    <property type="term" value="F:3'-5'-DNA exonuclease activity"/>
    <property type="evidence" value="ECO:0007669"/>
    <property type="project" value="TreeGrafter"/>
</dbReference>
<dbReference type="InterPro" id="IPR006134">
    <property type="entry name" value="DNA-dir_DNA_pol_B_multi_dom"/>
</dbReference>
<dbReference type="InterPro" id="IPR043502">
    <property type="entry name" value="DNA/RNA_pol_sf"/>
</dbReference>
<evidence type="ECO:0000256" key="14">
    <source>
        <dbReference type="ARBA" id="ARBA00022932"/>
    </source>
</evidence>
<gene>
    <name evidence="27" type="ORF">Vretimale_5040</name>
</gene>
<feature type="region of interest" description="Disordered" evidence="21">
    <location>
        <begin position="1"/>
        <end position="56"/>
    </location>
</feature>
<keyword evidence="16 20" id="KW-0411">Iron-sulfur</keyword>
<evidence type="ECO:0000259" key="25">
    <source>
        <dbReference type="Pfam" id="PF24055"/>
    </source>
</evidence>
<reference evidence="27" key="1">
    <citation type="journal article" date="2021" name="Proc. Natl. Acad. Sci. U.S.A.">
        <title>Three genomes in the algal genus Volvox reveal the fate of a haploid sex-determining region after a transition to homothallism.</title>
        <authorList>
            <person name="Yamamoto K."/>
            <person name="Hamaji T."/>
            <person name="Kawai-Toyooka H."/>
            <person name="Matsuzaki R."/>
            <person name="Takahashi F."/>
            <person name="Nishimura Y."/>
            <person name="Kawachi M."/>
            <person name="Noguchi H."/>
            <person name="Minakuchi Y."/>
            <person name="Umen J.G."/>
            <person name="Toyoda A."/>
            <person name="Nozaki H."/>
        </authorList>
    </citation>
    <scope>NUCLEOTIDE SEQUENCE</scope>
    <source>
        <strain evidence="27">NIES-3785</strain>
    </source>
</reference>
<dbReference type="SMART" id="SM00486">
    <property type="entry name" value="POLBc"/>
    <property type="match status" value="1"/>
</dbReference>
<keyword evidence="15 20" id="KW-0408">Iron</keyword>
<evidence type="ECO:0000313" key="28">
    <source>
        <dbReference type="Proteomes" id="UP000722791"/>
    </source>
</evidence>
<dbReference type="SUPFAM" id="SSF53098">
    <property type="entry name" value="Ribonuclease H-like"/>
    <property type="match status" value="1"/>
</dbReference>
<organism evidence="27 28">
    <name type="scientific">Volvox reticuliferus</name>
    <dbReference type="NCBI Taxonomy" id="1737510"/>
    <lineage>
        <taxon>Eukaryota</taxon>
        <taxon>Viridiplantae</taxon>
        <taxon>Chlorophyta</taxon>
        <taxon>core chlorophytes</taxon>
        <taxon>Chlorophyceae</taxon>
        <taxon>CS clade</taxon>
        <taxon>Chlamydomonadales</taxon>
        <taxon>Volvocaceae</taxon>
        <taxon>Volvox</taxon>
    </lineage>
</organism>
<evidence type="ECO:0000259" key="23">
    <source>
        <dbReference type="Pfam" id="PF03104"/>
    </source>
</evidence>
<comment type="cofactor">
    <cofactor evidence="1 20">
        <name>[4Fe-4S] cluster</name>
        <dbReference type="ChEBI" id="CHEBI:49883"/>
    </cofactor>
</comment>
<dbReference type="Gene3D" id="1.10.287.690">
    <property type="entry name" value="Helix hairpin bin"/>
    <property type="match status" value="1"/>
</dbReference>
<dbReference type="GO" id="GO:0006287">
    <property type="term" value="P:base-excision repair, gap-filling"/>
    <property type="evidence" value="ECO:0007669"/>
    <property type="project" value="TreeGrafter"/>
</dbReference>
<keyword evidence="12 20" id="KW-0862">Zinc</keyword>
<feature type="domain" description="C4-type zinc-finger of DNA polymerase delta" evidence="24">
    <location>
        <begin position="1002"/>
        <end position="1074"/>
    </location>
</feature>
<evidence type="ECO:0000256" key="10">
    <source>
        <dbReference type="ARBA" id="ARBA00022771"/>
    </source>
</evidence>
<keyword evidence="4 20" id="KW-0004">4Fe-4S</keyword>
<evidence type="ECO:0000256" key="16">
    <source>
        <dbReference type="ARBA" id="ARBA00023014"/>
    </source>
</evidence>
<evidence type="ECO:0000256" key="2">
    <source>
        <dbReference type="ARBA" id="ARBA00004123"/>
    </source>
</evidence>
<evidence type="ECO:0000256" key="21">
    <source>
        <dbReference type="SAM" id="MobiDB-lite"/>
    </source>
</evidence>
<evidence type="ECO:0000256" key="12">
    <source>
        <dbReference type="ARBA" id="ARBA00022833"/>
    </source>
</evidence>
<dbReference type="InterPro" id="IPR017964">
    <property type="entry name" value="DNA-dir_DNA_pol_B_CS"/>
</dbReference>
<dbReference type="PANTHER" id="PTHR10322:SF23">
    <property type="entry name" value="DNA POLYMERASE DELTA CATALYTIC SUBUNIT"/>
    <property type="match status" value="1"/>
</dbReference>
<feature type="domain" description="DNA-directed DNA polymerase family B multifunctional" evidence="22">
    <location>
        <begin position="529"/>
        <end position="964"/>
    </location>
</feature>
<evidence type="ECO:0000256" key="7">
    <source>
        <dbReference type="ARBA" id="ARBA00022705"/>
    </source>
</evidence>
<feature type="domain" description="DNA polymerase zeta catalytic subunit N-terminal" evidence="26">
    <location>
        <begin position="88"/>
        <end position="129"/>
    </location>
</feature>
<dbReference type="InterPro" id="IPR006133">
    <property type="entry name" value="DNA-dir_DNA_pol_B_exonuc"/>
</dbReference>
<dbReference type="GO" id="GO:0045004">
    <property type="term" value="P:DNA replication proofreading"/>
    <property type="evidence" value="ECO:0007669"/>
    <property type="project" value="TreeGrafter"/>
</dbReference>
<evidence type="ECO:0000256" key="19">
    <source>
        <dbReference type="ARBA" id="ARBA00049244"/>
    </source>
</evidence>
<dbReference type="PROSITE" id="PS00116">
    <property type="entry name" value="DNA_POLYMERASE_B"/>
    <property type="match status" value="1"/>
</dbReference>
<comment type="catalytic activity">
    <reaction evidence="19 20">
        <text>DNA(n) + a 2'-deoxyribonucleoside 5'-triphosphate = DNA(n+1) + diphosphate</text>
        <dbReference type="Rhea" id="RHEA:22508"/>
        <dbReference type="Rhea" id="RHEA-COMP:17339"/>
        <dbReference type="Rhea" id="RHEA-COMP:17340"/>
        <dbReference type="ChEBI" id="CHEBI:33019"/>
        <dbReference type="ChEBI" id="CHEBI:61560"/>
        <dbReference type="ChEBI" id="CHEBI:173112"/>
        <dbReference type="EC" id="2.7.7.7"/>
    </reaction>
</comment>
<dbReference type="Pfam" id="PF24065">
    <property type="entry name" value="REV3_N"/>
    <property type="match status" value="1"/>
</dbReference>
<feature type="compositionally biased region" description="Acidic residues" evidence="21">
    <location>
        <begin position="37"/>
        <end position="56"/>
    </location>
</feature>
<dbReference type="PANTHER" id="PTHR10322">
    <property type="entry name" value="DNA POLYMERASE CATALYTIC SUBUNIT"/>
    <property type="match status" value="1"/>
</dbReference>
<dbReference type="FunFam" id="1.10.132.60:FF:000001">
    <property type="entry name" value="DNA polymerase"/>
    <property type="match status" value="1"/>
</dbReference>
<keyword evidence="6 20" id="KW-0548">Nucleotidyltransferase</keyword>
<evidence type="ECO:0000256" key="11">
    <source>
        <dbReference type="ARBA" id="ARBA00022801"/>
    </source>
</evidence>
<feature type="domain" description="DNA-directed DNA polymerase family B exonuclease" evidence="23">
    <location>
        <begin position="227"/>
        <end position="465"/>
    </location>
</feature>
<keyword evidence="10 20" id="KW-0863">Zinc-finger</keyword>
<comment type="subcellular location">
    <subcellularLocation>
        <location evidence="2 20">Nucleus</location>
    </subcellularLocation>
</comment>
<keyword evidence="18 20" id="KW-0539">Nucleus</keyword>
<evidence type="ECO:0000256" key="8">
    <source>
        <dbReference type="ARBA" id="ARBA00022722"/>
    </source>
</evidence>
<keyword evidence="8" id="KW-0540">Nuclease</keyword>
<dbReference type="GO" id="GO:0043625">
    <property type="term" value="C:delta DNA polymerase complex"/>
    <property type="evidence" value="ECO:0007669"/>
    <property type="project" value="TreeGrafter"/>
</dbReference>
<dbReference type="EMBL" id="BNCQ01000007">
    <property type="protein sequence ID" value="GIM00123.1"/>
    <property type="molecule type" value="Genomic_DNA"/>
</dbReference>
<dbReference type="GO" id="GO:0051539">
    <property type="term" value="F:4 iron, 4 sulfur cluster binding"/>
    <property type="evidence" value="ECO:0007669"/>
    <property type="project" value="UniProtKB-KW"/>
</dbReference>
<evidence type="ECO:0000313" key="27">
    <source>
        <dbReference type="EMBL" id="GIM00123.1"/>
    </source>
</evidence>
<dbReference type="InterPro" id="IPR023211">
    <property type="entry name" value="DNA_pol_palm_dom_sf"/>
</dbReference>
<feature type="domain" description="DNA polymerase delta/zeta catalytic subunit N-terminal" evidence="25">
    <location>
        <begin position="130"/>
        <end position="205"/>
    </location>
</feature>
<keyword evidence="14 20" id="KW-0239">DNA-directed DNA polymerase</keyword>
<evidence type="ECO:0000256" key="15">
    <source>
        <dbReference type="ARBA" id="ARBA00023004"/>
    </source>
</evidence>
<dbReference type="InterPro" id="IPR025687">
    <property type="entry name" value="Znf-C4pol"/>
</dbReference>
<dbReference type="InterPro" id="IPR056435">
    <property type="entry name" value="DPOD/Z_N"/>
</dbReference>
<dbReference type="CDD" id="cd05533">
    <property type="entry name" value="POLBc_delta"/>
    <property type="match status" value="1"/>
</dbReference>
<evidence type="ECO:0000259" key="26">
    <source>
        <dbReference type="Pfam" id="PF24065"/>
    </source>
</evidence>
<dbReference type="FunFam" id="1.10.287.690:FF:000001">
    <property type="entry name" value="DNA polymerase"/>
    <property type="match status" value="1"/>
</dbReference>
<dbReference type="FunFam" id="3.30.420.10:FF:000004">
    <property type="entry name" value="DNA polymerase"/>
    <property type="match status" value="1"/>
</dbReference>
<keyword evidence="13" id="KW-0269">Exonuclease</keyword>
<dbReference type="Pfam" id="PF24055">
    <property type="entry name" value="POL3_N"/>
    <property type="match status" value="1"/>
</dbReference>
<dbReference type="InterPro" id="IPR042087">
    <property type="entry name" value="DNA_pol_B_thumb"/>
</dbReference>
<dbReference type="EC" id="2.7.7.7" evidence="20"/>
<proteinExistence type="inferred from homology"/>
<dbReference type="GO" id="GO:0003887">
    <property type="term" value="F:DNA-directed DNA polymerase activity"/>
    <property type="evidence" value="ECO:0007669"/>
    <property type="project" value="UniProtKB-KW"/>
</dbReference>
<evidence type="ECO:0000256" key="3">
    <source>
        <dbReference type="ARBA" id="ARBA00005755"/>
    </source>
</evidence>
<dbReference type="InterPro" id="IPR012337">
    <property type="entry name" value="RNaseH-like_sf"/>
</dbReference>
<dbReference type="GO" id="GO:0006297">
    <property type="term" value="P:nucleotide-excision repair, DNA gap filling"/>
    <property type="evidence" value="ECO:0007669"/>
    <property type="project" value="TreeGrafter"/>
</dbReference>
<dbReference type="OrthoDB" id="2414538at2759"/>
<evidence type="ECO:0000259" key="22">
    <source>
        <dbReference type="Pfam" id="PF00136"/>
    </source>
</evidence>
<dbReference type="InterPro" id="IPR050240">
    <property type="entry name" value="DNA_pol_type-B"/>
</dbReference>
<dbReference type="CDD" id="cd05777">
    <property type="entry name" value="DNA_polB_delta_exo"/>
    <property type="match status" value="1"/>
</dbReference>
<evidence type="ECO:0000256" key="9">
    <source>
        <dbReference type="ARBA" id="ARBA00022723"/>
    </source>
</evidence>
<keyword evidence="17 20" id="KW-0238">DNA-binding</keyword>
<dbReference type="SUPFAM" id="SSF56672">
    <property type="entry name" value="DNA/RNA polymerases"/>
    <property type="match status" value="1"/>
</dbReference>
<name>A0A8J4DHR4_9CHLO</name>
<evidence type="ECO:0000256" key="6">
    <source>
        <dbReference type="ARBA" id="ARBA00022695"/>
    </source>
</evidence>
<dbReference type="Proteomes" id="UP000722791">
    <property type="component" value="Unassembled WGS sequence"/>
</dbReference>
<keyword evidence="9 20" id="KW-0479">Metal-binding</keyword>
<comment type="similarity">
    <text evidence="3 20">Belongs to the DNA polymerase type-B family.</text>
</comment>
<dbReference type="Pfam" id="PF00136">
    <property type="entry name" value="DNA_pol_B"/>
    <property type="match status" value="1"/>
</dbReference>
<evidence type="ECO:0000256" key="18">
    <source>
        <dbReference type="ARBA" id="ARBA00023242"/>
    </source>
</evidence>
<comment type="caution">
    <text evidence="27">The sequence shown here is derived from an EMBL/GenBank/DDBJ whole genome shotgun (WGS) entry which is preliminary data.</text>
</comment>
<evidence type="ECO:0000256" key="17">
    <source>
        <dbReference type="ARBA" id="ARBA00023125"/>
    </source>
</evidence>
<dbReference type="Gene3D" id="3.30.420.10">
    <property type="entry name" value="Ribonuclease H-like superfamily/Ribonuclease H"/>
    <property type="match status" value="1"/>
</dbReference>
<dbReference type="Gene3D" id="1.10.132.60">
    <property type="entry name" value="DNA polymerase family B, C-terminal domain"/>
    <property type="match status" value="1"/>
</dbReference>
<evidence type="ECO:0000256" key="13">
    <source>
        <dbReference type="ARBA" id="ARBA00022839"/>
    </source>
</evidence>
<dbReference type="PRINTS" id="PR00106">
    <property type="entry name" value="DNAPOLB"/>
</dbReference>
<keyword evidence="11" id="KW-0378">Hydrolase</keyword>
<evidence type="ECO:0000256" key="5">
    <source>
        <dbReference type="ARBA" id="ARBA00022679"/>
    </source>
</evidence>
<keyword evidence="7 20" id="KW-0235">DNA replication</keyword>